<reference evidence="3" key="2">
    <citation type="submission" date="2022-06" db="UniProtKB">
        <authorList>
            <consortium name="EnsemblMetazoa"/>
        </authorList>
    </citation>
    <scope>IDENTIFICATION</scope>
    <source>
        <strain evidence="3">PS312</strain>
    </source>
</reference>
<protein>
    <submittedName>
        <fullName evidence="3">Uncharacterized protein</fullName>
    </submittedName>
</protein>
<feature type="region of interest" description="Disordered" evidence="1">
    <location>
        <begin position="406"/>
        <end position="438"/>
    </location>
</feature>
<evidence type="ECO:0000256" key="2">
    <source>
        <dbReference type="SAM" id="Phobius"/>
    </source>
</evidence>
<feature type="transmembrane region" description="Helical" evidence="2">
    <location>
        <begin position="84"/>
        <end position="102"/>
    </location>
</feature>
<proteinExistence type="predicted"/>
<accession>A0A2A6D2P3</accession>
<evidence type="ECO:0000313" key="3">
    <source>
        <dbReference type="EnsemblMetazoa" id="PPA20694.1"/>
    </source>
</evidence>
<keyword evidence="4" id="KW-1185">Reference proteome</keyword>
<keyword evidence="2" id="KW-1133">Transmembrane helix</keyword>
<organism evidence="3 4">
    <name type="scientific">Pristionchus pacificus</name>
    <name type="common">Parasitic nematode worm</name>
    <dbReference type="NCBI Taxonomy" id="54126"/>
    <lineage>
        <taxon>Eukaryota</taxon>
        <taxon>Metazoa</taxon>
        <taxon>Ecdysozoa</taxon>
        <taxon>Nematoda</taxon>
        <taxon>Chromadorea</taxon>
        <taxon>Rhabditida</taxon>
        <taxon>Rhabditina</taxon>
        <taxon>Diplogasteromorpha</taxon>
        <taxon>Diplogasteroidea</taxon>
        <taxon>Neodiplogasteridae</taxon>
        <taxon>Pristionchus</taxon>
    </lineage>
</organism>
<keyword evidence="2" id="KW-0812">Transmembrane</keyword>
<dbReference type="EnsemblMetazoa" id="PPA20694.1">
    <property type="protein sequence ID" value="PPA20694.1"/>
    <property type="gene ID" value="WBGene00110248"/>
</dbReference>
<gene>
    <name evidence="3" type="primary">WBGene00110248</name>
</gene>
<feature type="compositionally biased region" description="Basic residues" evidence="1">
    <location>
        <begin position="406"/>
        <end position="423"/>
    </location>
</feature>
<dbReference type="AlphaFoldDB" id="A0A2A6D2P3"/>
<sequence length="438" mass="49586">MLCVQRAFARYRMDDELISHPFMKFFFLPTPPSYWSLFGRSPVKKVRKCCWRSSESQTDNLFKRVAMRFSRFARINPHIHQYQFTVLLVALISIMSLLGSFSTGHSSFTSGNSILFAVARVPFKPLCGIECCPLHIAQKFKMGAQRLTLANAGLAPSHQLNTHPISLNNQYSVNNNNVFSNGHLQFRSFKIIPEKTSLAPISSQNMNMHQNMKQLHPSFIHQQQQYTPPYMQQPQLQHQQLYQANHPLPLPQQTKQHQSDLQQQQLGLYLQVGRICSTVNPRRFHCCSQREKSSTDVSENADTKPAIRPMYQGIRPPPGKSIGPRRPPAFTARPPSFIDSPVLRPAAFGGGSNTFEQEHMPFMIRTKRCCECCMPDCNQGCIRNGGCGLCKALTGSQHINTNGISRKVRTKKKKKKLATRQHTTHAQTNSAISLPKPS</sequence>
<reference evidence="4" key="1">
    <citation type="journal article" date="2008" name="Nat. Genet.">
        <title>The Pristionchus pacificus genome provides a unique perspective on nematode lifestyle and parasitism.</title>
        <authorList>
            <person name="Dieterich C."/>
            <person name="Clifton S.W."/>
            <person name="Schuster L.N."/>
            <person name="Chinwalla A."/>
            <person name="Delehaunty K."/>
            <person name="Dinkelacker I."/>
            <person name="Fulton L."/>
            <person name="Fulton R."/>
            <person name="Godfrey J."/>
            <person name="Minx P."/>
            <person name="Mitreva M."/>
            <person name="Roeseler W."/>
            <person name="Tian H."/>
            <person name="Witte H."/>
            <person name="Yang S.P."/>
            <person name="Wilson R.K."/>
            <person name="Sommer R.J."/>
        </authorList>
    </citation>
    <scope>NUCLEOTIDE SEQUENCE [LARGE SCALE GENOMIC DNA]</scope>
    <source>
        <strain evidence="4">PS312</strain>
    </source>
</reference>
<evidence type="ECO:0000256" key="1">
    <source>
        <dbReference type="SAM" id="MobiDB-lite"/>
    </source>
</evidence>
<name>A0A2A6D2P3_PRIPA</name>
<accession>A0A8R1YHP0</accession>
<keyword evidence="2" id="KW-0472">Membrane</keyword>
<evidence type="ECO:0000313" key="4">
    <source>
        <dbReference type="Proteomes" id="UP000005239"/>
    </source>
</evidence>
<dbReference type="Proteomes" id="UP000005239">
    <property type="component" value="Unassembled WGS sequence"/>
</dbReference>